<dbReference type="EMBL" id="QQWG01000002">
    <property type="protein sequence ID" value="RRG24129.1"/>
    <property type="molecule type" value="Genomic_DNA"/>
</dbReference>
<sequence>MKAIIVLANRLSRVFQMIIKLHILLLFFAFNSFATSYHVTVNGSANGDGSEFSPWDLRTALSHPPSVTPGDTIWLHAGVYKGHFSSDLVGSEDANIIVRQFPGERVTIDGIGQTGSGILSIKGSYVSYWGFTITDSNTQRLSQISGSFPSDIPNATGVNITGHHIKLINVIVHDAPGNGIAAWIQSIDTEIYGCVVYHNGWQGPDRGHGHAFYSQNLNGTKVVMDNLMFNNFSMGLHVYTENGSIQGFHIEGNSCFNNGIISGDTKLTANALVGGSQPADRLVYTDNYTFHNSSIIADNVRFGYAVANGDIIVKDNYMMGGFPVLRINNWNSVELTGNTILGFGKLVYLEVPSGVQTSSYDWDNNTYYAGTHDKPYNHISLNFDQWKQTYSIDANSLYTTDAPVGTKVFIRPNKYEAGRSYITVYNWDLKGSVDVDLSDIIEEGANYEIFDIEYLDHSPLLAGKYQGGSISIPMNLTQKSQPIGNITTVSKHTGLEFGVYLIRSIPVDNRNNNFLTDTKKADIKN</sequence>
<organism evidence="1 2">
    <name type="scientific">Ancylomarina euxinus</name>
    <dbReference type="NCBI Taxonomy" id="2283627"/>
    <lineage>
        <taxon>Bacteria</taxon>
        <taxon>Pseudomonadati</taxon>
        <taxon>Bacteroidota</taxon>
        <taxon>Bacteroidia</taxon>
        <taxon>Marinilabiliales</taxon>
        <taxon>Marinifilaceae</taxon>
        <taxon>Ancylomarina</taxon>
    </lineage>
</organism>
<evidence type="ECO:0000313" key="2">
    <source>
        <dbReference type="Proteomes" id="UP000285794"/>
    </source>
</evidence>
<evidence type="ECO:0000313" key="1">
    <source>
        <dbReference type="EMBL" id="RRG24129.1"/>
    </source>
</evidence>
<reference evidence="1 2" key="1">
    <citation type="submission" date="2018-07" db="EMBL/GenBank/DDBJ databases">
        <title>Draft genome sequence of Ancylomarina sp. M1P.</title>
        <authorList>
            <person name="Yadav S."/>
            <person name="Villanueva L."/>
            <person name="Damste J.S.S."/>
        </authorList>
    </citation>
    <scope>NUCLEOTIDE SEQUENCE [LARGE SCALE GENOMIC DNA]</scope>
    <source>
        <strain evidence="1 2">M1P</strain>
    </source>
</reference>
<dbReference type="OrthoDB" id="8660908at2"/>
<gene>
    <name evidence="1" type="ORF">DWB61_03145</name>
</gene>
<protein>
    <recommendedName>
        <fullName evidence="3">Right handed beta helix domain-containing protein</fullName>
    </recommendedName>
</protein>
<evidence type="ECO:0008006" key="3">
    <source>
        <dbReference type="Google" id="ProtNLM"/>
    </source>
</evidence>
<dbReference type="Proteomes" id="UP000285794">
    <property type="component" value="Unassembled WGS sequence"/>
</dbReference>
<comment type="caution">
    <text evidence="1">The sequence shown here is derived from an EMBL/GenBank/DDBJ whole genome shotgun (WGS) entry which is preliminary data.</text>
</comment>
<accession>A0A425Y6J5</accession>
<dbReference type="SUPFAM" id="SSF51126">
    <property type="entry name" value="Pectin lyase-like"/>
    <property type="match status" value="1"/>
</dbReference>
<dbReference type="InterPro" id="IPR012334">
    <property type="entry name" value="Pectin_lyas_fold"/>
</dbReference>
<dbReference type="RefSeq" id="WP_125029439.1">
    <property type="nucleotide sequence ID" value="NZ_JAPXVP010000002.1"/>
</dbReference>
<dbReference type="AlphaFoldDB" id="A0A425Y6J5"/>
<dbReference type="InterPro" id="IPR011050">
    <property type="entry name" value="Pectin_lyase_fold/virulence"/>
</dbReference>
<proteinExistence type="predicted"/>
<dbReference type="Gene3D" id="2.160.20.10">
    <property type="entry name" value="Single-stranded right-handed beta-helix, Pectin lyase-like"/>
    <property type="match status" value="1"/>
</dbReference>
<keyword evidence="2" id="KW-1185">Reference proteome</keyword>
<name>A0A425Y6J5_9BACT</name>